<feature type="domain" description="Thiamine phosphate synthase/TenI" evidence="3">
    <location>
        <begin position="25"/>
        <end position="203"/>
    </location>
</feature>
<comment type="caution">
    <text evidence="4">The sequence shown here is derived from an EMBL/GenBank/DDBJ whole genome shotgun (WGS) entry which is preliminary data.</text>
</comment>
<dbReference type="Pfam" id="PF02581">
    <property type="entry name" value="TMP-TENI"/>
    <property type="match status" value="1"/>
</dbReference>
<dbReference type="InterPro" id="IPR022998">
    <property type="entry name" value="ThiamineP_synth_TenI"/>
</dbReference>
<name>A0AAE0BHL6_9CHLO</name>
<proteinExistence type="predicted"/>
<dbReference type="GO" id="GO:0009228">
    <property type="term" value="P:thiamine biosynthetic process"/>
    <property type="evidence" value="ECO:0007669"/>
    <property type="project" value="UniProtKB-KW"/>
</dbReference>
<organism evidence="4 5">
    <name type="scientific">Cymbomonas tetramitiformis</name>
    <dbReference type="NCBI Taxonomy" id="36881"/>
    <lineage>
        <taxon>Eukaryota</taxon>
        <taxon>Viridiplantae</taxon>
        <taxon>Chlorophyta</taxon>
        <taxon>Pyramimonadophyceae</taxon>
        <taxon>Pyramimonadales</taxon>
        <taxon>Pyramimonadaceae</taxon>
        <taxon>Cymbomonas</taxon>
    </lineage>
</organism>
<dbReference type="GO" id="GO:0004789">
    <property type="term" value="F:thiamine-phosphate diphosphorylase activity"/>
    <property type="evidence" value="ECO:0007669"/>
    <property type="project" value="TreeGrafter"/>
</dbReference>
<reference evidence="4 5" key="1">
    <citation type="journal article" date="2015" name="Genome Biol. Evol.">
        <title>Comparative Genomics of a Bacterivorous Green Alga Reveals Evolutionary Causalities and Consequences of Phago-Mixotrophic Mode of Nutrition.</title>
        <authorList>
            <person name="Burns J.A."/>
            <person name="Paasch A."/>
            <person name="Narechania A."/>
            <person name="Kim E."/>
        </authorList>
    </citation>
    <scope>NUCLEOTIDE SEQUENCE [LARGE SCALE GENOMIC DNA]</scope>
    <source>
        <strain evidence="4 5">PLY_AMNH</strain>
    </source>
</reference>
<sequence>MTSIIRPPILVHITPDGICRKPSADLEQYCKLVDAAVKAGVNVVQVRDKKSGNASRAHLASTLQRHIEGRALLMINSDCEAALASDATGVHFPEAVDASDALMSLSSRGVNPLLIGRSAHSIEAAVQFCDQVDYLQIGTMFPSQTHPEKTQVEGLELMKLMRAHFSASVGPSPWLIGVGGIEAYNAGEVVHAGADGVAVIRAISGASSEREAASVVSTMKEEMAEALNARAVERLDY</sequence>
<dbReference type="InterPro" id="IPR036206">
    <property type="entry name" value="ThiamineP_synth_sf"/>
</dbReference>
<dbReference type="SUPFAM" id="SSF51391">
    <property type="entry name" value="Thiamin phosphate synthase"/>
    <property type="match status" value="1"/>
</dbReference>
<evidence type="ECO:0000313" key="5">
    <source>
        <dbReference type="Proteomes" id="UP001190700"/>
    </source>
</evidence>
<evidence type="ECO:0000256" key="2">
    <source>
        <dbReference type="ARBA" id="ARBA00022977"/>
    </source>
</evidence>
<dbReference type="Gene3D" id="3.20.20.70">
    <property type="entry name" value="Aldolase class I"/>
    <property type="match status" value="1"/>
</dbReference>
<dbReference type="PANTHER" id="PTHR20857">
    <property type="entry name" value="THIAMINE-PHOSPHATE PYROPHOSPHORYLASE"/>
    <property type="match status" value="1"/>
</dbReference>
<comment type="pathway">
    <text evidence="1">Cofactor biosynthesis; thiamine diphosphate biosynthesis.</text>
</comment>
<protein>
    <recommendedName>
        <fullName evidence="3">Thiamine phosphate synthase/TenI domain-containing protein</fullName>
    </recommendedName>
</protein>
<evidence type="ECO:0000259" key="3">
    <source>
        <dbReference type="Pfam" id="PF02581"/>
    </source>
</evidence>
<dbReference type="AlphaFoldDB" id="A0AAE0BHL6"/>
<dbReference type="InterPro" id="IPR013785">
    <property type="entry name" value="Aldolase_TIM"/>
</dbReference>
<accession>A0AAE0BHL6</accession>
<keyword evidence="5" id="KW-1185">Reference proteome</keyword>
<dbReference type="PANTHER" id="PTHR20857:SF15">
    <property type="entry name" value="THIAMINE-PHOSPHATE SYNTHASE"/>
    <property type="match status" value="1"/>
</dbReference>
<dbReference type="CDD" id="cd00564">
    <property type="entry name" value="TMP_TenI"/>
    <property type="match status" value="1"/>
</dbReference>
<keyword evidence="2" id="KW-0784">Thiamine biosynthesis</keyword>
<dbReference type="EMBL" id="LGRX02035180">
    <property type="protein sequence ID" value="KAK3236000.1"/>
    <property type="molecule type" value="Genomic_DNA"/>
</dbReference>
<gene>
    <name evidence="4" type="ORF">CYMTET_53838</name>
</gene>
<dbReference type="GO" id="GO:0005737">
    <property type="term" value="C:cytoplasm"/>
    <property type="evidence" value="ECO:0007669"/>
    <property type="project" value="TreeGrafter"/>
</dbReference>
<dbReference type="Proteomes" id="UP001190700">
    <property type="component" value="Unassembled WGS sequence"/>
</dbReference>
<evidence type="ECO:0000256" key="1">
    <source>
        <dbReference type="ARBA" id="ARBA00004948"/>
    </source>
</evidence>
<evidence type="ECO:0000313" key="4">
    <source>
        <dbReference type="EMBL" id="KAK3236000.1"/>
    </source>
</evidence>